<accession>A6NT81</accession>
<keyword evidence="2" id="KW-1185">Reference proteome</keyword>
<dbReference type="AlphaFoldDB" id="A6NT81"/>
<protein>
    <submittedName>
        <fullName evidence="1">Uncharacterized protein</fullName>
    </submittedName>
</protein>
<gene>
    <name evidence="1" type="ORF">BACCAP_01410</name>
</gene>
<sequence>MSLCSAHGTCRKFCTLSPICPLHILCKTSTMWVRQATRPETQNEQKERWK</sequence>
<evidence type="ECO:0000313" key="1">
    <source>
        <dbReference type="EMBL" id="EDN00644.1"/>
    </source>
</evidence>
<reference evidence="1 2" key="1">
    <citation type="submission" date="2007-04" db="EMBL/GenBank/DDBJ databases">
        <authorList>
            <person name="Fulton L."/>
            <person name="Clifton S."/>
            <person name="Fulton B."/>
            <person name="Xu J."/>
            <person name="Minx P."/>
            <person name="Pepin K.H."/>
            <person name="Johnson M."/>
            <person name="Thiruvilangam P."/>
            <person name="Bhonagiri V."/>
            <person name="Nash W.E."/>
            <person name="Mardis E.R."/>
            <person name="Wilson R.K."/>
        </authorList>
    </citation>
    <scope>NUCLEOTIDE SEQUENCE [LARGE SCALE GENOMIC DNA]</scope>
    <source>
        <strain evidence="1 2">ATCC 29799</strain>
    </source>
</reference>
<comment type="caution">
    <text evidence="1">The sequence shown here is derived from an EMBL/GenBank/DDBJ whole genome shotgun (WGS) entry which is preliminary data.</text>
</comment>
<dbReference type="Proteomes" id="UP000003639">
    <property type="component" value="Unassembled WGS sequence"/>
</dbReference>
<dbReference type="EMBL" id="AAXG02000010">
    <property type="protein sequence ID" value="EDN00644.1"/>
    <property type="molecule type" value="Genomic_DNA"/>
</dbReference>
<reference evidence="1 2" key="2">
    <citation type="submission" date="2007-06" db="EMBL/GenBank/DDBJ databases">
        <title>Draft genome sequence of Pseudoflavonifractor capillosus ATCC 29799.</title>
        <authorList>
            <person name="Sudarsanam P."/>
            <person name="Ley R."/>
            <person name="Guruge J."/>
            <person name="Turnbaugh P.J."/>
            <person name="Mahowald M."/>
            <person name="Liep D."/>
            <person name="Gordon J."/>
        </authorList>
    </citation>
    <scope>NUCLEOTIDE SEQUENCE [LARGE SCALE GENOMIC DNA]</scope>
    <source>
        <strain evidence="1 2">ATCC 29799</strain>
    </source>
</reference>
<proteinExistence type="predicted"/>
<evidence type="ECO:0000313" key="2">
    <source>
        <dbReference type="Proteomes" id="UP000003639"/>
    </source>
</evidence>
<name>A6NT81_9FIRM</name>
<organism evidence="1 2">
    <name type="scientific">Pseudoflavonifractor capillosus ATCC 29799</name>
    <dbReference type="NCBI Taxonomy" id="411467"/>
    <lineage>
        <taxon>Bacteria</taxon>
        <taxon>Bacillati</taxon>
        <taxon>Bacillota</taxon>
        <taxon>Clostridia</taxon>
        <taxon>Eubacteriales</taxon>
        <taxon>Oscillospiraceae</taxon>
        <taxon>Pseudoflavonifractor</taxon>
    </lineage>
</organism>
<dbReference type="STRING" id="411467.BACCAP_01410"/>